<keyword evidence="2" id="KW-1185">Reference proteome</keyword>
<dbReference type="AlphaFoldDB" id="A0A392SGG9"/>
<evidence type="ECO:0000313" key="2">
    <source>
        <dbReference type="Proteomes" id="UP000265520"/>
    </source>
</evidence>
<proteinExistence type="predicted"/>
<sequence>QLYGYLANKEDLELFNLHYLKAKTD</sequence>
<feature type="non-terminal residue" evidence="1">
    <location>
        <position position="1"/>
    </location>
</feature>
<organism evidence="1 2">
    <name type="scientific">Trifolium medium</name>
    <dbReference type="NCBI Taxonomy" id="97028"/>
    <lineage>
        <taxon>Eukaryota</taxon>
        <taxon>Viridiplantae</taxon>
        <taxon>Streptophyta</taxon>
        <taxon>Embryophyta</taxon>
        <taxon>Tracheophyta</taxon>
        <taxon>Spermatophyta</taxon>
        <taxon>Magnoliopsida</taxon>
        <taxon>eudicotyledons</taxon>
        <taxon>Gunneridae</taxon>
        <taxon>Pentapetalae</taxon>
        <taxon>rosids</taxon>
        <taxon>fabids</taxon>
        <taxon>Fabales</taxon>
        <taxon>Fabaceae</taxon>
        <taxon>Papilionoideae</taxon>
        <taxon>50 kb inversion clade</taxon>
        <taxon>NPAAA clade</taxon>
        <taxon>Hologalegina</taxon>
        <taxon>IRL clade</taxon>
        <taxon>Trifolieae</taxon>
        <taxon>Trifolium</taxon>
    </lineage>
</organism>
<reference evidence="1 2" key="1">
    <citation type="journal article" date="2018" name="Front. Plant Sci.">
        <title>Red Clover (Trifolium pratense) and Zigzag Clover (T. medium) - A Picture of Genomic Similarities and Differences.</title>
        <authorList>
            <person name="Dluhosova J."/>
            <person name="Istvanek J."/>
            <person name="Nedelnik J."/>
            <person name="Repkova J."/>
        </authorList>
    </citation>
    <scope>NUCLEOTIDE SEQUENCE [LARGE SCALE GENOMIC DNA]</scope>
    <source>
        <strain evidence="2">cv. 10/8</strain>
        <tissue evidence="1">Leaf</tissue>
    </source>
</reference>
<dbReference type="Proteomes" id="UP000265520">
    <property type="component" value="Unassembled WGS sequence"/>
</dbReference>
<accession>A0A392SGG9</accession>
<name>A0A392SGG9_9FABA</name>
<dbReference type="EMBL" id="LXQA010366653">
    <property type="protein sequence ID" value="MCI47060.1"/>
    <property type="molecule type" value="Genomic_DNA"/>
</dbReference>
<protein>
    <submittedName>
        <fullName evidence="1">Uncharacterized protein</fullName>
    </submittedName>
</protein>
<comment type="caution">
    <text evidence="1">The sequence shown here is derived from an EMBL/GenBank/DDBJ whole genome shotgun (WGS) entry which is preliminary data.</text>
</comment>
<evidence type="ECO:0000313" key="1">
    <source>
        <dbReference type="EMBL" id="MCI47060.1"/>
    </source>
</evidence>